<dbReference type="PIRSF" id="PIRSF005023">
    <property type="entry name" value="CODH"/>
    <property type="match status" value="1"/>
</dbReference>
<evidence type="ECO:0000313" key="12">
    <source>
        <dbReference type="Proteomes" id="UP000189933"/>
    </source>
</evidence>
<comment type="catalytic activity">
    <reaction evidence="8 9">
        <text>CO + 2 oxidized [2Fe-2S]-[ferredoxin] + H2O = 2 reduced [2Fe-2S]-[ferredoxin] + CO2 + 2 H(+)</text>
        <dbReference type="Rhea" id="RHEA:21040"/>
        <dbReference type="Rhea" id="RHEA-COMP:10000"/>
        <dbReference type="Rhea" id="RHEA-COMP:10001"/>
        <dbReference type="ChEBI" id="CHEBI:15377"/>
        <dbReference type="ChEBI" id="CHEBI:15378"/>
        <dbReference type="ChEBI" id="CHEBI:16526"/>
        <dbReference type="ChEBI" id="CHEBI:17245"/>
        <dbReference type="ChEBI" id="CHEBI:33737"/>
        <dbReference type="ChEBI" id="CHEBI:33738"/>
        <dbReference type="EC" id="1.2.7.4"/>
    </reaction>
</comment>
<dbReference type="InterPro" id="IPR010047">
    <property type="entry name" value="CODH"/>
</dbReference>
<evidence type="ECO:0000256" key="10">
    <source>
        <dbReference type="PIRSR" id="PIRSR005023-1"/>
    </source>
</evidence>
<dbReference type="CDD" id="cd01915">
    <property type="entry name" value="CODH"/>
    <property type="match status" value="1"/>
</dbReference>
<feature type="binding site" evidence="10">
    <location>
        <position position="257"/>
    </location>
    <ligand>
        <name>[Ni-4Fe-4S] cluster</name>
        <dbReference type="ChEBI" id="CHEBI:47739"/>
    </ligand>
</feature>
<feature type="binding site" evidence="10">
    <location>
        <position position="522"/>
    </location>
    <ligand>
        <name>[Ni-4Fe-4S] cluster</name>
        <dbReference type="ChEBI" id="CHEBI:47739"/>
    </ligand>
</feature>
<keyword evidence="2 9" id="KW-0004">4Fe-4S</keyword>
<keyword evidence="3 10" id="KW-0533">Nickel</keyword>
<dbReference type="Proteomes" id="UP000189933">
    <property type="component" value="Unassembled WGS sequence"/>
</dbReference>
<dbReference type="GO" id="GO:0043885">
    <property type="term" value="F:anaerobic carbon-monoxide dehydrogenase activity"/>
    <property type="evidence" value="ECO:0007669"/>
    <property type="project" value="UniProtKB-UniRule"/>
</dbReference>
<dbReference type="OrthoDB" id="5478720at2"/>
<keyword evidence="4 9" id="KW-0479">Metal-binding</keyword>
<feature type="binding site" evidence="10">
    <location>
        <position position="65"/>
    </location>
    <ligand>
        <name>[4Fe-4S] cluster</name>
        <dbReference type="ChEBI" id="CHEBI:49883"/>
        <label>2</label>
    </ligand>
</feature>
<proteinExistence type="predicted"/>
<dbReference type="PANTHER" id="PTHR30109">
    <property type="entry name" value="HYDROXYLAMINE REDUCTASE"/>
    <property type="match status" value="1"/>
</dbReference>
<feature type="binding site" evidence="10">
    <location>
        <position position="47"/>
    </location>
    <ligand>
        <name>[4Fe-4S] cluster</name>
        <dbReference type="ChEBI" id="CHEBI:49883"/>
        <label>2</label>
    </ligand>
</feature>
<name>A0A1T4RJF9_9FIRM</name>
<dbReference type="GO" id="GO:0016151">
    <property type="term" value="F:nickel cation binding"/>
    <property type="evidence" value="ECO:0007669"/>
    <property type="project" value="InterPro"/>
</dbReference>
<dbReference type="InterPro" id="IPR004137">
    <property type="entry name" value="HCP/CODH"/>
</dbReference>
<keyword evidence="7 9" id="KW-0411">Iron-sulfur</keyword>
<evidence type="ECO:0000256" key="7">
    <source>
        <dbReference type="ARBA" id="ARBA00023014"/>
    </source>
</evidence>
<dbReference type="GO" id="GO:0006091">
    <property type="term" value="P:generation of precursor metabolites and energy"/>
    <property type="evidence" value="ECO:0007669"/>
    <property type="project" value="InterPro"/>
</dbReference>
<evidence type="ECO:0000256" key="1">
    <source>
        <dbReference type="ARBA" id="ARBA00001966"/>
    </source>
</evidence>
<dbReference type="GO" id="GO:0004601">
    <property type="term" value="F:peroxidase activity"/>
    <property type="evidence" value="ECO:0007669"/>
    <property type="project" value="TreeGrafter"/>
</dbReference>
<feature type="binding site" evidence="10">
    <location>
        <position position="43"/>
    </location>
    <ligand>
        <name>[4Fe-4S] cluster</name>
        <dbReference type="ChEBI" id="CHEBI:49883"/>
        <label>1</label>
        <note>ligand shared between dimeric partners</note>
    </ligand>
</feature>
<evidence type="ECO:0000256" key="5">
    <source>
        <dbReference type="ARBA" id="ARBA00023002"/>
    </source>
</evidence>
<dbReference type="AlphaFoldDB" id="A0A1T4RJF9"/>
<feature type="binding site" evidence="10">
    <location>
        <position position="329"/>
    </location>
    <ligand>
        <name>[Ni-4Fe-4S] cluster</name>
        <dbReference type="ChEBI" id="CHEBI:47739"/>
    </ligand>
</feature>
<dbReference type="RefSeq" id="WP_078666160.1">
    <property type="nucleotide sequence ID" value="NZ_FUXM01000031.1"/>
</dbReference>
<keyword evidence="6 9" id="KW-0408">Iron</keyword>
<dbReference type="EMBL" id="FUXM01000031">
    <property type="protein sequence ID" value="SKA15878.1"/>
    <property type="molecule type" value="Genomic_DNA"/>
</dbReference>
<organism evidence="11 12">
    <name type="scientific">Carboxydocella sporoproducens DSM 16521</name>
    <dbReference type="NCBI Taxonomy" id="1121270"/>
    <lineage>
        <taxon>Bacteria</taxon>
        <taxon>Bacillati</taxon>
        <taxon>Bacillota</taxon>
        <taxon>Clostridia</taxon>
        <taxon>Eubacteriales</taxon>
        <taxon>Clostridiales Family XVI. Incertae Sedis</taxon>
        <taxon>Carboxydocella</taxon>
    </lineage>
</organism>
<dbReference type="InterPro" id="IPR016101">
    <property type="entry name" value="CO_DH_a-bundle"/>
</dbReference>
<dbReference type="SUPFAM" id="SSF56821">
    <property type="entry name" value="Prismane protein-like"/>
    <property type="match status" value="1"/>
</dbReference>
<reference evidence="12" key="1">
    <citation type="submission" date="2017-02" db="EMBL/GenBank/DDBJ databases">
        <authorList>
            <person name="Varghese N."/>
            <person name="Submissions S."/>
        </authorList>
    </citation>
    <scope>NUCLEOTIDE SEQUENCE [LARGE SCALE GENOMIC DNA]</scope>
    <source>
        <strain evidence="12">DSM 16521</strain>
    </source>
</reference>
<dbReference type="GO" id="GO:0042542">
    <property type="term" value="P:response to hydrogen peroxide"/>
    <property type="evidence" value="ECO:0007669"/>
    <property type="project" value="TreeGrafter"/>
</dbReference>
<feature type="binding site" evidence="10">
    <location>
        <position position="44"/>
    </location>
    <ligand>
        <name>[4Fe-4S] cluster</name>
        <dbReference type="ChEBI" id="CHEBI:49883"/>
        <label>2</label>
    </ligand>
</feature>
<gene>
    <name evidence="11" type="ORF">SAMN02745885_02142</name>
</gene>
<evidence type="ECO:0000256" key="9">
    <source>
        <dbReference type="PIRNR" id="PIRNR005023"/>
    </source>
</evidence>
<evidence type="ECO:0000256" key="6">
    <source>
        <dbReference type="ARBA" id="ARBA00023004"/>
    </source>
</evidence>
<dbReference type="NCBIfam" id="TIGR01702">
    <property type="entry name" value="CO_DH_cata"/>
    <property type="match status" value="1"/>
</dbReference>
<keyword evidence="12" id="KW-1185">Reference proteome</keyword>
<dbReference type="EC" id="1.2.7.4" evidence="9"/>
<feature type="binding site" evidence="10">
    <location>
        <position position="472"/>
    </location>
    <ligand>
        <name>[Ni-4Fe-4S] cluster</name>
        <dbReference type="ChEBI" id="CHEBI:47739"/>
    </ligand>
</feature>
<feature type="binding site" evidence="10">
    <location>
        <position position="291"/>
    </location>
    <ligand>
        <name>[Ni-4Fe-4S] cluster</name>
        <dbReference type="ChEBI" id="CHEBI:47739"/>
    </ligand>
</feature>
<dbReference type="Gene3D" id="3.40.50.2030">
    <property type="match status" value="2"/>
</dbReference>
<dbReference type="PANTHER" id="PTHR30109:SF4">
    <property type="entry name" value="CARBON MONOXIDE DEHYDROGENASE"/>
    <property type="match status" value="1"/>
</dbReference>
<evidence type="ECO:0000256" key="3">
    <source>
        <dbReference type="ARBA" id="ARBA00022596"/>
    </source>
</evidence>
<feature type="binding site" evidence="10">
    <location>
        <position position="52"/>
    </location>
    <ligand>
        <name>[4Fe-4S] cluster</name>
        <dbReference type="ChEBI" id="CHEBI:49883"/>
        <label>2</label>
    </ligand>
</feature>
<dbReference type="GO" id="GO:0051539">
    <property type="term" value="F:4 iron, 4 sulfur cluster binding"/>
    <property type="evidence" value="ECO:0007669"/>
    <property type="project" value="UniProtKB-UniRule"/>
</dbReference>
<comment type="cofactor">
    <cofactor evidence="1">
        <name>[4Fe-4S] cluster</name>
        <dbReference type="ChEBI" id="CHEBI:49883"/>
    </cofactor>
</comment>
<evidence type="ECO:0000256" key="2">
    <source>
        <dbReference type="ARBA" id="ARBA00022485"/>
    </source>
</evidence>
<protein>
    <recommendedName>
        <fullName evidence="9">Carbon monoxide dehydrogenase</fullName>
        <ecNumber evidence="9">1.2.7.4</ecNumber>
    </recommendedName>
</protein>
<feature type="binding site" evidence="10">
    <location>
        <position position="442"/>
    </location>
    <ligand>
        <name>[Ni-4Fe-4S] cluster</name>
        <dbReference type="ChEBI" id="CHEBI:47739"/>
    </ligand>
</feature>
<evidence type="ECO:0000256" key="8">
    <source>
        <dbReference type="ARBA" id="ARBA00048733"/>
    </source>
</evidence>
<dbReference type="InterPro" id="IPR011254">
    <property type="entry name" value="Prismane-like_sf"/>
</dbReference>
<dbReference type="InterPro" id="IPR016099">
    <property type="entry name" value="Prismane-like_a/b-sand"/>
</dbReference>
<keyword evidence="5 9" id="KW-0560">Oxidoreductase</keyword>
<evidence type="ECO:0000313" key="11">
    <source>
        <dbReference type="EMBL" id="SKA15878.1"/>
    </source>
</evidence>
<evidence type="ECO:0000256" key="4">
    <source>
        <dbReference type="ARBA" id="ARBA00022723"/>
    </source>
</evidence>
<dbReference type="Pfam" id="PF03063">
    <property type="entry name" value="Prismane"/>
    <property type="match status" value="1"/>
</dbReference>
<dbReference type="GO" id="GO:0050418">
    <property type="term" value="F:hydroxylamine reductase activity"/>
    <property type="evidence" value="ECO:0007669"/>
    <property type="project" value="TreeGrafter"/>
</dbReference>
<accession>A0A1T4RJF9</accession>
<feature type="binding site" evidence="10">
    <location>
        <position position="35"/>
    </location>
    <ligand>
        <name>[4Fe-4S] cluster</name>
        <dbReference type="ChEBI" id="CHEBI:49883"/>
        <label>1</label>
        <note>ligand shared between dimeric partners</note>
    </ligand>
</feature>
<sequence length="630" mass="67970">MEKFTIDTGAEQVLQNWQGPVEHVWQRYQEQEPQCGFGSLGLCCRHCGQGPCRINPFGKPDKGICGADGNIMVARNLLRQVTAGAAAHVDHAYETLEVLEKALSEEGPYKITDAEKLKGLAHKLGIAVEGKDIKDIGKELVAKAREDFQRFGSGELNWLVAHAPKERVAKWRELGVIPRNADREIREALHQTTMGMDASWPNLLLATVKLGLVDGYAGLKLGTDLQDILFGTPQPVFSEANLGVLTEENVNIVMHGHIPLLSEKIVEWARKLTPEAQKAGAKSIQVSGICCTANEILMRHGIPLATNFLAQELAIATGLTDAMIVDVQCIMPSLASLARCYHTVLITTNPIVKMDGATHLEWSYQQADEMARKAVELAIAAYSKRDPAKINATREKTTLMVGFSVETIISILSKIDAQEPLKPLVQEISNGDIQGVVATVGCNNVKITHDYLHVNLVKELISKDVLVVTTGCSANALAKAGLLNSEATEKWAGPGLKKILSLLGQVAGLDKPLPPVWHMGSCVDNSRIGDVLTALAEYLGVTVQQLPVAASAPEHQHEKALAIGTWAVAMGCLVHLGVMPPILGGQEVTAFLTSGAEEVLGGKFFVESDPVKAATVIYEHIQAKRKGLGL</sequence>
<dbReference type="Gene3D" id="1.20.1270.30">
    <property type="match status" value="1"/>
</dbReference>